<evidence type="ECO:0000313" key="2">
    <source>
        <dbReference type="EMBL" id="CDO70732.1"/>
    </source>
</evidence>
<name>A0A060S8D0_PYCCI</name>
<protein>
    <submittedName>
        <fullName evidence="2">Uncharacterized protein</fullName>
    </submittedName>
</protein>
<organism evidence="2 3">
    <name type="scientific">Pycnoporus cinnabarinus</name>
    <name type="common">Cinnabar-red polypore</name>
    <name type="synonym">Trametes cinnabarina</name>
    <dbReference type="NCBI Taxonomy" id="5643"/>
    <lineage>
        <taxon>Eukaryota</taxon>
        <taxon>Fungi</taxon>
        <taxon>Dikarya</taxon>
        <taxon>Basidiomycota</taxon>
        <taxon>Agaricomycotina</taxon>
        <taxon>Agaricomycetes</taxon>
        <taxon>Polyporales</taxon>
        <taxon>Polyporaceae</taxon>
        <taxon>Trametes</taxon>
    </lineage>
</organism>
<comment type="caution">
    <text evidence="2">The sequence shown here is derived from an EMBL/GenBank/DDBJ whole genome shotgun (WGS) entry which is preliminary data.</text>
</comment>
<dbReference type="HOGENOM" id="CLU_095043_0_0_1"/>
<reference evidence="2" key="1">
    <citation type="submission" date="2014-01" db="EMBL/GenBank/DDBJ databases">
        <title>The genome of the white-rot fungus Pycnoporus cinnabarinus: a basidiomycete model with a versatile arsenal for lignocellulosic biomass breakdown.</title>
        <authorList>
            <person name="Levasseur A."/>
            <person name="Lomascolo A."/>
            <person name="Ruiz-Duenas F.J."/>
            <person name="Uzan E."/>
            <person name="Piumi F."/>
            <person name="Kues U."/>
            <person name="Ram A.F.J."/>
            <person name="Murat C."/>
            <person name="Haon M."/>
            <person name="Benoit I."/>
            <person name="Arfi Y."/>
            <person name="Chevret D."/>
            <person name="Drula E."/>
            <person name="Kwon M.J."/>
            <person name="Gouret P."/>
            <person name="Lesage-Meessen L."/>
            <person name="Lombard V."/>
            <person name="Mariette J."/>
            <person name="Noirot C."/>
            <person name="Park J."/>
            <person name="Patyshakuliyeva A."/>
            <person name="Wieneger R.A.B."/>
            <person name="Wosten H.A.B."/>
            <person name="Martin F."/>
            <person name="Coutinho P.M."/>
            <person name="de Vries R."/>
            <person name="Martinez A.T."/>
            <person name="Klopp C."/>
            <person name="Pontarotti P."/>
            <person name="Henrissat B."/>
            <person name="Record E."/>
        </authorList>
    </citation>
    <scope>NUCLEOTIDE SEQUENCE [LARGE SCALE GENOMIC DNA]</scope>
    <source>
        <strain evidence="2">BRFM137</strain>
    </source>
</reference>
<dbReference type="Proteomes" id="UP000029665">
    <property type="component" value="Unassembled WGS sequence"/>
</dbReference>
<dbReference type="OMA" id="WIKPNIR"/>
<evidence type="ECO:0000256" key="1">
    <source>
        <dbReference type="SAM" id="MobiDB-lite"/>
    </source>
</evidence>
<dbReference type="EMBL" id="CCBP010000092">
    <property type="protein sequence ID" value="CDO70732.1"/>
    <property type="molecule type" value="Genomic_DNA"/>
</dbReference>
<keyword evidence="3" id="KW-1185">Reference proteome</keyword>
<feature type="region of interest" description="Disordered" evidence="1">
    <location>
        <begin position="1"/>
        <end position="54"/>
    </location>
</feature>
<dbReference type="OrthoDB" id="4085451at2759"/>
<sequence length="194" mass="21686">MGSSASKPARKLARTPPAWAGARTPNVGEQASTRPGMPRASETKSEAIEQELETDPQFLANLNKLGQVKVDHHMQTIRPAADQAQRLFEARLRSEDQARSSKPPRNHLVAASLLDLLEERKYATTPQVLQEVAKNYGMDVDKLERLSRFVNSVTVDQDTVKRWIDDDGVEHVTMMAKWVNPKFEDQKPLLGSSS</sequence>
<evidence type="ECO:0000313" key="3">
    <source>
        <dbReference type="Proteomes" id="UP000029665"/>
    </source>
</evidence>
<accession>A0A060S8D0</accession>
<dbReference type="AlphaFoldDB" id="A0A060S8D0"/>
<proteinExistence type="predicted"/>
<gene>
    <name evidence="2" type="ORF">BN946_scf184798.g47</name>
</gene>